<accession>A0A426V281</accession>
<dbReference type="PANTHER" id="PTHR46796">
    <property type="entry name" value="HTH-TYPE TRANSCRIPTIONAL ACTIVATOR RHAS-RELATED"/>
    <property type="match status" value="1"/>
</dbReference>
<evidence type="ECO:0000256" key="2">
    <source>
        <dbReference type="ARBA" id="ARBA00023125"/>
    </source>
</evidence>
<proteinExistence type="predicted"/>
<evidence type="ECO:0000256" key="3">
    <source>
        <dbReference type="ARBA" id="ARBA00023163"/>
    </source>
</evidence>
<keyword evidence="6" id="KW-1185">Reference proteome</keyword>
<dbReference type="GO" id="GO:0043565">
    <property type="term" value="F:sequence-specific DNA binding"/>
    <property type="evidence" value="ECO:0007669"/>
    <property type="project" value="InterPro"/>
</dbReference>
<dbReference type="InterPro" id="IPR009057">
    <property type="entry name" value="Homeodomain-like_sf"/>
</dbReference>
<dbReference type="Gene3D" id="1.10.10.60">
    <property type="entry name" value="Homeodomain-like"/>
    <property type="match status" value="1"/>
</dbReference>
<dbReference type="Proteomes" id="UP000277256">
    <property type="component" value="Unassembled WGS sequence"/>
</dbReference>
<evidence type="ECO:0000259" key="4">
    <source>
        <dbReference type="PROSITE" id="PS01124"/>
    </source>
</evidence>
<dbReference type="Pfam" id="PF12833">
    <property type="entry name" value="HTH_18"/>
    <property type="match status" value="1"/>
</dbReference>
<dbReference type="EMBL" id="RSEB01000002">
    <property type="protein sequence ID" value="RRS00925.1"/>
    <property type="molecule type" value="Genomic_DNA"/>
</dbReference>
<dbReference type="AlphaFoldDB" id="A0A426V281"/>
<dbReference type="SUPFAM" id="SSF46689">
    <property type="entry name" value="Homeodomain-like"/>
    <property type="match status" value="2"/>
</dbReference>
<feature type="domain" description="HTH araC/xylS-type" evidence="4">
    <location>
        <begin position="156"/>
        <end position="254"/>
    </location>
</feature>
<sequence>MRDVTVCLDAPPKVVNAGFAIHGLNSPDDRFRLPDLWQFHLYQYDADLEVDGTRHRIAPGRVSLILADTDVHFRYRGRSEHLYAHLRPSTQGTPHTLPLVQEAGDAASALAESLRRAVAALSDSPAQAAAEVWTALWRTVRLRPAEFQGGSHPALAAAFAYIEQQLPRPLSVPEIAAAAKVSHNHLTRLFRAETGMTVVAYVRHRRLARAEHLLRESTLSIPAVAASIGIPNLQAFNKACRQELGAPPRAIRQAGSRPTM</sequence>
<dbReference type="OrthoDB" id="198203at2"/>
<name>A0A426V281_9ACTN</name>
<dbReference type="InterPro" id="IPR018060">
    <property type="entry name" value="HTH_AraC"/>
</dbReference>
<keyword evidence="1" id="KW-0805">Transcription regulation</keyword>
<dbReference type="SMART" id="SM00342">
    <property type="entry name" value="HTH_ARAC"/>
    <property type="match status" value="1"/>
</dbReference>
<organism evidence="5 6">
    <name type="scientific">Glycomyces terrestris</name>
    <dbReference type="NCBI Taxonomy" id="2493553"/>
    <lineage>
        <taxon>Bacteria</taxon>
        <taxon>Bacillati</taxon>
        <taxon>Actinomycetota</taxon>
        <taxon>Actinomycetes</taxon>
        <taxon>Glycomycetales</taxon>
        <taxon>Glycomycetaceae</taxon>
        <taxon>Glycomyces</taxon>
    </lineage>
</organism>
<reference evidence="5 6" key="1">
    <citation type="submission" date="2018-12" db="EMBL/GenBank/DDBJ databases">
        <title>Glycomyces sp. YIM 121974 draft genome.</title>
        <authorList>
            <person name="Li Q."/>
        </authorList>
    </citation>
    <scope>NUCLEOTIDE SEQUENCE [LARGE SCALE GENOMIC DNA]</scope>
    <source>
        <strain evidence="5 6">YIM 121974</strain>
    </source>
</reference>
<evidence type="ECO:0000256" key="1">
    <source>
        <dbReference type="ARBA" id="ARBA00023015"/>
    </source>
</evidence>
<dbReference type="PANTHER" id="PTHR46796:SF6">
    <property type="entry name" value="ARAC SUBFAMILY"/>
    <property type="match status" value="1"/>
</dbReference>
<evidence type="ECO:0000313" key="6">
    <source>
        <dbReference type="Proteomes" id="UP000277256"/>
    </source>
</evidence>
<gene>
    <name evidence="5" type="ORF">EIW28_09945</name>
</gene>
<keyword evidence="3" id="KW-0804">Transcription</keyword>
<dbReference type="PROSITE" id="PS01124">
    <property type="entry name" value="HTH_ARAC_FAMILY_2"/>
    <property type="match status" value="1"/>
</dbReference>
<comment type="caution">
    <text evidence="5">The sequence shown here is derived from an EMBL/GenBank/DDBJ whole genome shotgun (WGS) entry which is preliminary data.</text>
</comment>
<keyword evidence="2" id="KW-0238">DNA-binding</keyword>
<evidence type="ECO:0000313" key="5">
    <source>
        <dbReference type="EMBL" id="RRS00925.1"/>
    </source>
</evidence>
<protein>
    <submittedName>
        <fullName evidence="5">AraC family transcriptional regulator</fullName>
    </submittedName>
</protein>
<dbReference type="RefSeq" id="WP_125247594.1">
    <property type="nucleotide sequence ID" value="NZ_RSEB01000002.1"/>
</dbReference>
<dbReference type="InterPro" id="IPR050204">
    <property type="entry name" value="AraC_XylS_family_regulators"/>
</dbReference>
<dbReference type="GO" id="GO:0003700">
    <property type="term" value="F:DNA-binding transcription factor activity"/>
    <property type="evidence" value="ECO:0007669"/>
    <property type="project" value="InterPro"/>
</dbReference>